<gene>
    <name evidence="3" type="ORF">niasHT_004946</name>
    <name evidence="4" type="ORF">niasHT_004947</name>
</gene>
<proteinExistence type="predicted"/>
<evidence type="ECO:0000256" key="2">
    <source>
        <dbReference type="SAM" id="MobiDB-lite"/>
    </source>
</evidence>
<accession>A0ABD2M9Y7</accession>
<dbReference type="PROSITE" id="PS50012">
    <property type="entry name" value="RCC1_3"/>
    <property type="match status" value="1"/>
</dbReference>
<dbReference type="EMBL" id="JBICBT010000085">
    <property type="protein sequence ID" value="KAL3123852.1"/>
    <property type="molecule type" value="Genomic_DNA"/>
</dbReference>
<feature type="repeat" description="RCC1" evidence="1">
    <location>
        <begin position="85"/>
        <end position="143"/>
    </location>
</feature>
<evidence type="ECO:0000256" key="1">
    <source>
        <dbReference type="PROSITE-ProRule" id="PRU00235"/>
    </source>
</evidence>
<dbReference type="PRINTS" id="PR00633">
    <property type="entry name" value="RCCNDNSATION"/>
</dbReference>
<dbReference type="InterPro" id="IPR051553">
    <property type="entry name" value="Ran_GTPase-activating"/>
</dbReference>
<name>A0ABD2M9Y7_9BILA</name>
<dbReference type="Pfam" id="PF13540">
    <property type="entry name" value="RCC1_2"/>
    <property type="match status" value="1"/>
</dbReference>
<sequence length="272" mass="29990">MAFVQVAAGSVHSLVLTTDGRVFSCGINEKGTVPVQGLEAEGTTDTFSEIVFTTDIQRLGKIVQITAGASCESIFHSPQALTEKGSVIAWGNLRDTQGEVKVHETLTDIQKKPMVVMRHKNKQNWHIVRIAAGENHLAMLSNEGQILTFGEGSMGQLGRSVRTEHIRARYMVDESGTSLTLRVLEHKQFVRFVNIRARGFWTIGRAEDGRLFVCGLNNFGQLAVPPQSSPTHRKSAAGTSDQEFGKNTDNALGLDTWQVVFFGIFTKFFDSY</sequence>
<comment type="caution">
    <text evidence="3">The sequence shown here is derived from an EMBL/GenBank/DDBJ whole genome shotgun (WGS) entry which is preliminary data.</text>
</comment>
<dbReference type="InterPro" id="IPR009091">
    <property type="entry name" value="RCC1/BLIP-II"/>
</dbReference>
<evidence type="ECO:0000313" key="5">
    <source>
        <dbReference type="Proteomes" id="UP001620626"/>
    </source>
</evidence>
<dbReference type="SUPFAM" id="SSF50985">
    <property type="entry name" value="RCC1/BLIP-II"/>
    <property type="match status" value="1"/>
</dbReference>
<dbReference type="PANTHER" id="PTHR45982:SF1">
    <property type="entry name" value="REGULATOR OF CHROMOSOME CONDENSATION"/>
    <property type="match status" value="1"/>
</dbReference>
<dbReference type="PANTHER" id="PTHR45982">
    <property type="entry name" value="REGULATOR OF CHROMOSOME CONDENSATION"/>
    <property type="match status" value="1"/>
</dbReference>
<keyword evidence="5" id="KW-1185">Reference proteome</keyword>
<feature type="region of interest" description="Disordered" evidence="2">
    <location>
        <begin position="225"/>
        <end position="244"/>
    </location>
</feature>
<evidence type="ECO:0000313" key="3">
    <source>
        <dbReference type="EMBL" id="KAL3123852.1"/>
    </source>
</evidence>
<evidence type="ECO:0000313" key="4">
    <source>
        <dbReference type="EMBL" id="KAL3123853.1"/>
    </source>
</evidence>
<protein>
    <recommendedName>
        <fullName evidence="6">Regulator of chromosome condensation</fullName>
    </recommendedName>
</protein>
<dbReference type="InterPro" id="IPR000408">
    <property type="entry name" value="Reg_chr_condens"/>
</dbReference>
<dbReference type="EMBL" id="JBICBT010000085">
    <property type="protein sequence ID" value="KAL3123853.1"/>
    <property type="molecule type" value="Genomic_DNA"/>
</dbReference>
<dbReference type="Gene3D" id="2.130.10.30">
    <property type="entry name" value="Regulator of chromosome condensation 1/beta-lactamase-inhibitor protein II"/>
    <property type="match status" value="1"/>
</dbReference>
<evidence type="ECO:0008006" key="6">
    <source>
        <dbReference type="Google" id="ProtNLM"/>
    </source>
</evidence>
<organism evidence="3 5">
    <name type="scientific">Heterodera trifolii</name>
    <dbReference type="NCBI Taxonomy" id="157864"/>
    <lineage>
        <taxon>Eukaryota</taxon>
        <taxon>Metazoa</taxon>
        <taxon>Ecdysozoa</taxon>
        <taxon>Nematoda</taxon>
        <taxon>Chromadorea</taxon>
        <taxon>Rhabditida</taxon>
        <taxon>Tylenchina</taxon>
        <taxon>Tylenchomorpha</taxon>
        <taxon>Tylenchoidea</taxon>
        <taxon>Heteroderidae</taxon>
        <taxon>Heteroderinae</taxon>
        <taxon>Heterodera</taxon>
    </lineage>
</organism>
<reference evidence="3 5" key="1">
    <citation type="submission" date="2024-10" db="EMBL/GenBank/DDBJ databases">
        <authorList>
            <person name="Kim D."/>
        </authorList>
    </citation>
    <scope>NUCLEOTIDE SEQUENCE [LARGE SCALE GENOMIC DNA]</scope>
    <source>
        <strain evidence="3">BH-2024</strain>
    </source>
</reference>
<dbReference type="PROSITE" id="PS00626">
    <property type="entry name" value="RCC1_2"/>
    <property type="match status" value="1"/>
</dbReference>
<dbReference type="Proteomes" id="UP001620626">
    <property type="component" value="Unassembled WGS sequence"/>
</dbReference>
<dbReference type="AlphaFoldDB" id="A0ABD2M9Y7"/>